<dbReference type="Pfam" id="PF00010">
    <property type="entry name" value="HLH"/>
    <property type="match status" value="1"/>
</dbReference>
<dbReference type="SMART" id="SM00353">
    <property type="entry name" value="HLH"/>
    <property type="match status" value="1"/>
</dbReference>
<dbReference type="AlphaFoldDB" id="A0A8J2MU52"/>
<dbReference type="SUPFAM" id="SSF47459">
    <property type="entry name" value="HLH, helix-loop-helix DNA-binding domain"/>
    <property type="match status" value="1"/>
</dbReference>
<comment type="caution">
    <text evidence="3">The sequence shown here is derived from an EMBL/GenBank/DDBJ whole genome shotgun (WGS) entry which is preliminary data.</text>
</comment>
<protein>
    <recommendedName>
        <fullName evidence="2">BHLH domain-containing protein</fullName>
    </recommendedName>
</protein>
<proteinExistence type="predicted"/>
<dbReference type="EMBL" id="CAJNRD030001775">
    <property type="protein sequence ID" value="CAG5110457.1"/>
    <property type="molecule type" value="Genomic_DNA"/>
</dbReference>
<accession>A0A8J2MU52</accession>
<organism evidence="3 4">
    <name type="scientific">Cotesia congregata</name>
    <name type="common">Parasitoid wasp</name>
    <name type="synonym">Apanteles congregatus</name>
    <dbReference type="NCBI Taxonomy" id="51543"/>
    <lineage>
        <taxon>Eukaryota</taxon>
        <taxon>Metazoa</taxon>
        <taxon>Ecdysozoa</taxon>
        <taxon>Arthropoda</taxon>
        <taxon>Hexapoda</taxon>
        <taxon>Insecta</taxon>
        <taxon>Pterygota</taxon>
        <taxon>Neoptera</taxon>
        <taxon>Endopterygota</taxon>
        <taxon>Hymenoptera</taxon>
        <taxon>Apocrita</taxon>
        <taxon>Ichneumonoidea</taxon>
        <taxon>Braconidae</taxon>
        <taxon>Microgastrinae</taxon>
        <taxon>Cotesia</taxon>
    </lineage>
</organism>
<dbReference type="InterPro" id="IPR036638">
    <property type="entry name" value="HLH_DNA-bd_sf"/>
</dbReference>
<dbReference type="Proteomes" id="UP000786811">
    <property type="component" value="Unassembled WGS sequence"/>
</dbReference>
<dbReference type="OrthoDB" id="5964374at2759"/>
<dbReference type="PROSITE" id="PS50888">
    <property type="entry name" value="BHLH"/>
    <property type="match status" value="1"/>
</dbReference>
<dbReference type="InterPro" id="IPR011598">
    <property type="entry name" value="bHLH_dom"/>
</dbReference>
<keyword evidence="4" id="KW-1185">Reference proteome</keyword>
<gene>
    <name evidence="3" type="ORF">HICCMSTLAB_LOCUS14086</name>
</gene>
<dbReference type="InterPro" id="IPR050433">
    <property type="entry name" value="Myc_transcription_factors"/>
</dbReference>
<evidence type="ECO:0000313" key="4">
    <source>
        <dbReference type="Proteomes" id="UP000786811"/>
    </source>
</evidence>
<sequence>DLVHSADIRSDNTVSKSTEVNNTLIDRDDYKNHPTLIEKFDCLSVQTPSGSEEKIDVVQFEEPASIFISLSTKDPMQSKVEAAVNDYPAPRRRGRPPKSDKKRAAVPRLCQKQTMNKRKNIVPSINRKKYSSPASIYSEDDSGTDKRSLYNRMERKRRIDMNNALNNLRCLIPNLQYKVNASVISTLREGRQYCREIHRTERNLIAQKVGLEKRQYELMRKLSALRRHLAQHRKK</sequence>
<evidence type="ECO:0000313" key="3">
    <source>
        <dbReference type="EMBL" id="CAG5110457.1"/>
    </source>
</evidence>
<dbReference type="GO" id="GO:0046983">
    <property type="term" value="F:protein dimerization activity"/>
    <property type="evidence" value="ECO:0007669"/>
    <property type="project" value="InterPro"/>
</dbReference>
<feature type="non-terminal residue" evidence="3">
    <location>
        <position position="1"/>
    </location>
</feature>
<name>A0A8J2MU52_COTCN</name>
<dbReference type="Gene3D" id="4.10.280.10">
    <property type="entry name" value="Helix-loop-helix DNA-binding domain"/>
    <property type="match status" value="1"/>
</dbReference>
<feature type="region of interest" description="Disordered" evidence="1">
    <location>
        <begin position="78"/>
        <end position="105"/>
    </location>
</feature>
<evidence type="ECO:0000256" key="1">
    <source>
        <dbReference type="SAM" id="MobiDB-lite"/>
    </source>
</evidence>
<dbReference type="PANTHER" id="PTHR45851">
    <property type="entry name" value="MYC PROTO-ONCOGENE"/>
    <property type="match status" value="1"/>
</dbReference>
<feature type="domain" description="BHLH" evidence="2">
    <location>
        <begin position="145"/>
        <end position="197"/>
    </location>
</feature>
<evidence type="ECO:0000259" key="2">
    <source>
        <dbReference type="PROSITE" id="PS50888"/>
    </source>
</evidence>
<reference evidence="3" key="1">
    <citation type="submission" date="2021-04" db="EMBL/GenBank/DDBJ databases">
        <authorList>
            <person name="Chebbi M.A.C M."/>
        </authorList>
    </citation>
    <scope>NUCLEOTIDE SEQUENCE</scope>
</reference>